<keyword evidence="3" id="KW-0560">Oxidoreductase</keyword>
<dbReference type="Pfam" id="PF07883">
    <property type="entry name" value="Cupin_2"/>
    <property type="match status" value="1"/>
</dbReference>
<evidence type="ECO:0000256" key="1">
    <source>
        <dbReference type="SAM" id="SignalP"/>
    </source>
</evidence>
<dbReference type="Gene3D" id="2.60.120.10">
    <property type="entry name" value="Jelly Rolls"/>
    <property type="match status" value="1"/>
</dbReference>
<dbReference type="SUPFAM" id="SSF51182">
    <property type="entry name" value="RmlC-like cupins"/>
    <property type="match status" value="1"/>
</dbReference>
<keyword evidence="3" id="KW-0223">Dioxygenase</keyword>
<dbReference type="InterPro" id="IPR014710">
    <property type="entry name" value="RmlC-like_jellyroll"/>
</dbReference>
<accession>A0A561PCL1</accession>
<gene>
    <name evidence="3" type="ORF">FHW36_108211</name>
</gene>
<reference evidence="3 4" key="1">
    <citation type="submission" date="2019-06" db="EMBL/GenBank/DDBJ databases">
        <title>Sorghum-associated microbial communities from plants grown in Nebraska, USA.</title>
        <authorList>
            <person name="Schachtman D."/>
        </authorList>
    </citation>
    <scope>NUCLEOTIDE SEQUENCE [LARGE SCALE GENOMIC DNA]</scope>
    <source>
        <strain evidence="3 4">1209</strain>
    </source>
</reference>
<dbReference type="PANTHER" id="PTHR38599">
    <property type="entry name" value="CUPIN DOMAIN PROTEIN (AFU_ORTHOLOGUE AFUA_3G13620)"/>
    <property type="match status" value="1"/>
</dbReference>
<dbReference type="EMBL" id="VIWO01000008">
    <property type="protein sequence ID" value="TWF35855.1"/>
    <property type="molecule type" value="Genomic_DNA"/>
</dbReference>
<protein>
    <submittedName>
        <fullName evidence="3">Quercetin dioxygenase-like cupin family protein</fullName>
    </submittedName>
</protein>
<sequence>MKSFPMKKLLVAMAVLSAGAAAAQTAPVRKQLLQQDLPAFPVEEVRMDQITLAPGQGAPVHHHPGEVYGYIVSGGIIYQPAGAAAVLLHAGDAFREIAGQEITQFKNAYADQPASFVAVYLLKKGQPPIIIKK</sequence>
<evidence type="ECO:0000313" key="4">
    <source>
        <dbReference type="Proteomes" id="UP000320811"/>
    </source>
</evidence>
<keyword evidence="4" id="KW-1185">Reference proteome</keyword>
<dbReference type="GO" id="GO:0051213">
    <property type="term" value="F:dioxygenase activity"/>
    <property type="evidence" value="ECO:0007669"/>
    <property type="project" value="UniProtKB-KW"/>
</dbReference>
<feature type="signal peptide" evidence="1">
    <location>
        <begin position="1"/>
        <end position="23"/>
    </location>
</feature>
<dbReference type="OrthoDB" id="9802489at2"/>
<feature type="chain" id="PRO_5021734549" evidence="1">
    <location>
        <begin position="24"/>
        <end position="133"/>
    </location>
</feature>
<proteinExistence type="predicted"/>
<dbReference type="AlphaFoldDB" id="A0A561PCL1"/>
<dbReference type="Proteomes" id="UP000320811">
    <property type="component" value="Unassembled WGS sequence"/>
</dbReference>
<evidence type="ECO:0000259" key="2">
    <source>
        <dbReference type="Pfam" id="PF07883"/>
    </source>
</evidence>
<keyword evidence="1" id="KW-0732">Signal</keyword>
<name>A0A561PCL1_9BACT</name>
<dbReference type="PANTHER" id="PTHR38599:SF1">
    <property type="entry name" value="CUPIN DOMAIN PROTEIN (AFU_ORTHOLOGUE AFUA_3G13620)"/>
    <property type="match status" value="1"/>
</dbReference>
<organism evidence="3 4">
    <name type="scientific">Chitinophaga polysaccharea</name>
    <dbReference type="NCBI Taxonomy" id="1293035"/>
    <lineage>
        <taxon>Bacteria</taxon>
        <taxon>Pseudomonadati</taxon>
        <taxon>Bacteroidota</taxon>
        <taxon>Chitinophagia</taxon>
        <taxon>Chitinophagales</taxon>
        <taxon>Chitinophagaceae</taxon>
        <taxon>Chitinophaga</taxon>
    </lineage>
</organism>
<dbReference type="InterPro" id="IPR011051">
    <property type="entry name" value="RmlC_Cupin_sf"/>
</dbReference>
<evidence type="ECO:0000313" key="3">
    <source>
        <dbReference type="EMBL" id="TWF35855.1"/>
    </source>
</evidence>
<dbReference type="InterPro" id="IPR013096">
    <property type="entry name" value="Cupin_2"/>
</dbReference>
<comment type="caution">
    <text evidence="3">The sequence shown here is derived from an EMBL/GenBank/DDBJ whole genome shotgun (WGS) entry which is preliminary data.</text>
</comment>
<feature type="domain" description="Cupin type-2" evidence="2">
    <location>
        <begin position="50"/>
        <end position="120"/>
    </location>
</feature>